<dbReference type="RefSeq" id="WP_133628253.1">
    <property type="nucleotide sequence ID" value="NZ_SOAZ01000011.1"/>
</dbReference>
<gene>
    <name evidence="2" type="ORF">EDD71_111106</name>
</gene>
<organism evidence="2 3">
    <name type="scientific">Fonticella tunisiensis</name>
    <dbReference type="NCBI Taxonomy" id="1096341"/>
    <lineage>
        <taxon>Bacteria</taxon>
        <taxon>Bacillati</taxon>
        <taxon>Bacillota</taxon>
        <taxon>Clostridia</taxon>
        <taxon>Eubacteriales</taxon>
        <taxon>Clostridiaceae</taxon>
        <taxon>Fonticella</taxon>
    </lineage>
</organism>
<protein>
    <submittedName>
        <fullName evidence="2">Uncharacterized protein</fullName>
    </submittedName>
</protein>
<reference evidence="2 3" key="1">
    <citation type="submission" date="2019-03" db="EMBL/GenBank/DDBJ databases">
        <title>Genomic Encyclopedia of Type Strains, Phase IV (KMG-IV): sequencing the most valuable type-strain genomes for metagenomic binning, comparative biology and taxonomic classification.</title>
        <authorList>
            <person name="Goeker M."/>
        </authorList>
    </citation>
    <scope>NUCLEOTIDE SEQUENCE [LARGE SCALE GENOMIC DNA]</scope>
    <source>
        <strain evidence="2 3">DSM 24455</strain>
    </source>
</reference>
<keyword evidence="3" id="KW-1185">Reference proteome</keyword>
<feature type="coiled-coil region" evidence="1">
    <location>
        <begin position="148"/>
        <end position="175"/>
    </location>
</feature>
<evidence type="ECO:0000256" key="1">
    <source>
        <dbReference type="SAM" id="Coils"/>
    </source>
</evidence>
<dbReference type="EMBL" id="SOAZ01000011">
    <property type="protein sequence ID" value="TDT58455.1"/>
    <property type="molecule type" value="Genomic_DNA"/>
</dbReference>
<accession>A0A4R7KQA5</accession>
<keyword evidence="1" id="KW-0175">Coiled coil</keyword>
<dbReference type="OrthoDB" id="1954193at2"/>
<proteinExistence type="predicted"/>
<evidence type="ECO:0000313" key="2">
    <source>
        <dbReference type="EMBL" id="TDT58455.1"/>
    </source>
</evidence>
<evidence type="ECO:0000313" key="3">
    <source>
        <dbReference type="Proteomes" id="UP000295325"/>
    </source>
</evidence>
<dbReference type="Proteomes" id="UP000295325">
    <property type="component" value="Unassembled WGS sequence"/>
</dbReference>
<dbReference type="AlphaFoldDB" id="A0A4R7KQA5"/>
<comment type="caution">
    <text evidence="2">The sequence shown here is derived from an EMBL/GenBank/DDBJ whole genome shotgun (WGS) entry which is preliminary data.</text>
</comment>
<name>A0A4R7KQA5_9CLOT</name>
<sequence>MKARITAKRHEFYNTTFNVSFLNYDIAAGIIENTKRIVTADFESVEFMFDAPWEESIVKNREILNIKKPREASYYMYFVIIKSIEAHLGEEVKTLMIIDDRDTVLKKMLTKNIVLVANGRPVEINLTGQRYSNVFSVRINDINREDFITGCQVEIEEIKDELKKYTKRYNELVYTMQSIYNNAHRNSSNIHRINGA</sequence>